<dbReference type="UniPathway" id="UPA00077">
    <property type="reaction ID" value="UER00158"/>
</dbReference>
<reference evidence="11 12" key="1">
    <citation type="submission" date="2018-10" db="EMBL/GenBank/DDBJ databases">
        <title>Genomic Encyclopedia of Archaeal and Bacterial Type Strains, Phase II (KMG-II): from individual species to whole genera.</title>
        <authorList>
            <person name="Goeker M."/>
        </authorList>
    </citation>
    <scope>NUCLEOTIDE SEQUENCE [LARGE SCALE GENOMIC DNA]</scope>
    <source>
        <strain evidence="11 12">DSM 25217</strain>
    </source>
</reference>
<evidence type="ECO:0000256" key="9">
    <source>
        <dbReference type="RuleBase" id="RU004474"/>
    </source>
</evidence>
<keyword evidence="5 8" id="KW-0521">NADP</keyword>
<dbReference type="AlphaFoldDB" id="A0A3M0CS51"/>
<keyword evidence="6 8" id="KW-0560">Oxidoreductase</keyword>
<accession>A0A3M0CS51</accession>
<feature type="domain" description="DHFR" evidence="10">
    <location>
        <begin position="2"/>
        <end position="159"/>
    </location>
</feature>
<dbReference type="InterPro" id="IPR012259">
    <property type="entry name" value="DHFR"/>
</dbReference>
<comment type="similarity">
    <text evidence="2 8 9">Belongs to the dihydrofolate reductase family.</text>
</comment>
<comment type="caution">
    <text evidence="11">The sequence shown here is derived from an EMBL/GenBank/DDBJ whole genome shotgun (WGS) entry which is preliminary data.</text>
</comment>
<dbReference type="Proteomes" id="UP000271227">
    <property type="component" value="Unassembled WGS sequence"/>
</dbReference>
<dbReference type="GO" id="GO:0070401">
    <property type="term" value="F:NADP+ binding"/>
    <property type="evidence" value="ECO:0007669"/>
    <property type="project" value="UniProtKB-ARBA"/>
</dbReference>
<dbReference type="OrthoDB" id="9804315at2"/>
<dbReference type="RefSeq" id="WP_121936993.1">
    <property type="nucleotide sequence ID" value="NZ_REFR01000009.1"/>
</dbReference>
<dbReference type="GO" id="GO:0006730">
    <property type="term" value="P:one-carbon metabolic process"/>
    <property type="evidence" value="ECO:0007669"/>
    <property type="project" value="UniProtKB-KW"/>
</dbReference>
<evidence type="ECO:0000259" key="10">
    <source>
        <dbReference type="PROSITE" id="PS51330"/>
    </source>
</evidence>
<evidence type="ECO:0000256" key="4">
    <source>
        <dbReference type="ARBA" id="ARBA00022563"/>
    </source>
</evidence>
<dbReference type="InterPro" id="IPR024072">
    <property type="entry name" value="DHFR-like_dom_sf"/>
</dbReference>
<dbReference type="PANTHER" id="PTHR48069">
    <property type="entry name" value="DIHYDROFOLATE REDUCTASE"/>
    <property type="match status" value="1"/>
</dbReference>
<evidence type="ECO:0000313" key="11">
    <source>
        <dbReference type="EMBL" id="RMB11747.1"/>
    </source>
</evidence>
<comment type="catalytic activity">
    <reaction evidence="8">
        <text>(6S)-5,6,7,8-tetrahydrofolate + NADP(+) = 7,8-dihydrofolate + NADPH + H(+)</text>
        <dbReference type="Rhea" id="RHEA:15009"/>
        <dbReference type="ChEBI" id="CHEBI:15378"/>
        <dbReference type="ChEBI" id="CHEBI:57451"/>
        <dbReference type="ChEBI" id="CHEBI:57453"/>
        <dbReference type="ChEBI" id="CHEBI:57783"/>
        <dbReference type="ChEBI" id="CHEBI:58349"/>
        <dbReference type="EC" id="1.5.1.3"/>
    </reaction>
</comment>
<evidence type="ECO:0000256" key="1">
    <source>
        <dbReference type="ARBA" id="ARBA00004903"/>
    </source>
</evidence>
<evidence type="ECO:0000313" key="12">
    <source>
        <dbReference type="Proteomes" id="UP000271227"/>
    </source>
</evidence>
<dbReference type="InParanoid" id="A0A3M0CS51"/>
<sequence>MTTSLIVARARSNVIGRDGGMPWHLPTDLKYFKAVTMGKPVIMGRRTFESIGRPLPGRDNIVISRQEDWSHAGTVTVHSLEAALDRTAAADEAMVIGGAQIYAQALPLADRLYITEIDAEVDGDTVFPEFDETDWDEIGRRDVPADAGCPALAFRILQRR</sequence>
<gene>
    <name evidence="11" type="ORF">BXY39_0229</name>
</gene>
<evidence type="ECO:0000256" key="8">
    <source>
        <dbReference type="PIRNR" id="PIRNR000194"/>
    </source>
</evidence>
<evidence type="ECO:0000256" key="5">
    <source>
        <dbReference type="ARBA" id="ARBA00022857"/>
    </source>
</evidence>
<dbReference type="PROSITE" id="PS00075">
    <property type="entry name" value="DHFR_1"/>
    <property type="match status" value="1"/>
</dbReference>
<name>A0A3M0CS51_9PROT</name>
<dbReference type="FunCoup" id="A0A3M0CS51">
    <property type="interactions" value="445"/>
</dbReference>
<comment type="function">
    <text evidence="7 8">Key enzyme in folate metabolism. Catalyzes an essential reaction for de novo glycine and purine synthesis, and for DNA precursor synthesis.</text>
</comment>
<dbReference type="EC" id="1.5.1.3" evidence="3 8"/>
<dbReference type="PANTHER" id="PTHR48069:SF3">
    <property type="entry name" value="DIHYDROFOLATE REDUCTASE"/>
    <property type="match status" value="1"/>
</dbReference>
<proteinExistence type="inferred from homology"/>
<dbReference type="NCBIfam" id="NF008037">
    <property type="entry name" value="PRK10769.1"/>
    <property type="match status" value="1"/>
</dbReference>
<keyword evidence="4 8" id="KW-0554">One-carbon metabolism</keyword>
<dbReference type="GO" id="GO:0005829">
    <property type="term" value="C:cytosol"/>
    <property type="evidence" value="ECO:0007669"/>
    <property type="project" value="TreeGrafter"/>
</dbReference>
<dbReference type="GO" id="GO:0004146">
    <property type="term" value="F:dihydrofolate reductase activity"/>
    <property type="evidence" value="ECO:0007669"/>
    <property type="project" value="UniProtKB-EC"/>
</dbReference>
<dbReference type="FunFam" id="3.40.430.10:FF:000001">
    <property type="entry name" value="Dihydrofolate reductase"/>
    <property type="match status" value="1"/>
</dbReference>
<protein>
    <recommendedName>
        <fullName evidence="3 8">Dihydrofolate reductase</fullName>
        <ecNumber evidence="3 8">1.5.1.3</ecNumber>
    </recommendedName>
</protein>
<dbReference type="PRINTS" id="PR00070">
    <property type="entry name" value="DHFR"/>
</dbReference>
<dbReference type="Pfam" id="PF00186">
    <property type="entry name" value="DHFR_1"/>
    <property type="match status" value="1"/>
</dbReference>
<organism evidence="11 12">
    <name type="scientific">Eilatimonas milleporae</name>
    <dbReference type="NCBI Taxonomy" id="911205"/>
    <lineage>
        <taxon>Bacteria</taxon>
        <taxon>Pseudomonadati</taxon>
        <taxon>Pseudomonadota</taxon>
        <taxon>Alphaproteobacteria</taxon>
        <taxon>Kordiimonadales</taxon>
        <taxon>Kordiimonadaceae</taxon>
        <taxon>Eilatimonas</taxon>
    </lineage>
</organism>
<keyword evidence="12" id="KW-1185">Reference proteome</keyword>
<dbReference type="PIRSF" id="PIRSF000194">
    <property type="entry name" value="DHFR"/>
    <property type="match status" value="1"/>
</dbReference>
<evidence type="ECO:0000256" key="7">
    <source>
        <dbReference type="ARBA" id="ARBA00025067"/>
    </source>
</evidence>
<dbReference type="Gene3D" id="3.40.430.10">
    <property type="entry name" value="Dihydrofolate Reductase, subunit A"/>
    <property type="match status" value="1"/>
</dbReference>
<comment type="pathway">
    <text evidence="1 8">Cofactor biosynthesis; tetrahydrofolate biosynthesis; 5,6,7,8-tetrahydrofolate from 7,8-dihydrofolate: step 1/1.</text>
</comment>
<evidence type="ECO:0000256" key="6">
    <source>
        <dbReference type="ARBA" id="ARBA00023002"/>
    </source>
</evidence>
<dbReference type="GO" id="GO:0046654">
    <property type="term" value="P:tetrahydrofolate biosynthetic process"/>
    <property type="evidence" value="ECO:0007669"/>
    <property type="project" value="UniProtKB-UniPathway"/>
</dbReference>
<dbReference type="InterPro" id="IPR017925">
    <property type="entry name" value="DHFR_CS"/>
</dbReference>
<evidence type="ECO:0000256" key="3">
    <source>
        <dbReference type="ARBA" id="ARBA00012856"/>
    </source>
</evidence>
<dbReference type="GO" id="GO:0046655">
    <property type="term" value="P:folic acid metabolic process"/>
    <property type="evidence" value="ECO:0007669"/>
    <property type="project" value="TreeGrafter"/>
</dbReference>
<evidence type="ECO:0000256" key="2">
    <source>
        <dbReference type="ARBA" id="ARBA00009539"/>
    </source>
</evidence>
<dbReference type="CDD" id="cd00209">
    <property type="entry name" value="DHFR"/>
    <property type="match status" value="1"/>
</dbReference>
<dbReference type="EMBL" id="REFR01000009">
    <property type="protein sequence ID" value="RMB11747.1"/>
    <property type="molecule type" value="Genomic_DNA"/>
</dbReference>
<dbReference type="InterPro" id="IPR001796">
    <property type="entry name" value="DHFR_dom"/>
</dbReference>
<dbReference type="GO" id="GO:0046452">
    <property type="term" value="P:dihydrofolate metabolic process"/>
    <property type="evidence" value="ECO:0007669"/>
    <property type="project" value="TreeGrafter"/>
</dbReference>
<dbReference type="SUPFAM" id="SSF53597">
    <property type="entry name" value="Dihydrofolate reductase-like"/>
    <property type="match status" value="1"/>
</dbReference>
<dbReference type="PROSITE" id="PS51330">
    <property type="entry name" value="DHFR_2"/>
    <property type="match status" value="1"/>
</dbReference>